<dbReference type="InterPro" id="IPR001810">
    <property type="entry name" value="F-box_dom"/>
</dbReference>
<gene>
    <name evidence="3" type="ORF">DFH08DRAFT_339253</name>
</gene>
<evidence type="ECO:0000313" key="4">
    <source>
        <dbReference type="Proteomes" id="UP001218218"/>
    </source>
</evidence>
<dbReference type="Proteomes" id="UP001218218">
    <property type="component" value="Unassembled WGS sequence"/>
</dbReference>
<dbReference type="InterPro" id="IPR032675">
    <property type="entry name" value="LRR_dom_sf"/>
</dbReference>
<dbReference type="SUPFAM" id="SSF52047">
    <property type="entry name" value="RNI-like"/>
    <property type="match status" value="1"/>
</dbReference>
<proteinExistence type="predicted"/>
<name>A0AAD6ZK46_9AGAR</name>
<dbReference type="EMBL" id="JARIHO010000042">
    <property type="protein sequence ID" value="KAJ7326404.1"/>
    <property type="molecule type" value="Genomic_DNA"/>
</dbReference>
<dbReference type="Gene3D" id="3.80.10.10">
    <property type="entry name" value="Ribonuclease Inhibitor"/>
    <property type="match status" value="1"/>
</dbReference>
<evidence type="ECO:0000259" key="2">
    <source>
        <dbReference type="Pfam" id="PF12937"/>
    </source>
</evidence>
<organism evidence="3 4">
    <name type="scientific">Mycena albidolilacea</name>
    <dbReference type="NCBI Taxonomy" id="1033008"/>
    <lineage>
        <taxon>Eukaryota</taxon>
        <taxon>Fungi</taxon>
        <taxon>Dikarya</taxon>
        <taxon>Basidiomycota</taxon>
        <taxon>Agaricomycotina</taxon>
        <taxon>Agaricomycetes</taxon>
        <taxon>Agaricomycetidae</taxon>
        <taxon>Agaricales</taxon>
        <taxon>Marasmiineae</taxon>
        <taxon>Mycenaceae</taxon>
        <taxon>Mycena</taxon>
    </lineage>
</organism>
<reference evidence="3" key="1">
    <citation type="submission" date="2023-03" db="EMBL/GenBank/DDBJ databases">
        <title>Massive genome expansion in bonnet fungi (Mycena s.s.) driven by repeated elements and novel gene families across ecological guilds.</title>
        <authorList>
            <consortium name="Lawrence Berkeley National Laboratory"/>
            <person name="Harder C.B."/>
            <person name="Miyauchi S."/>
            <person name="Viragh M."/>
            <person name="Kuo A."/>
            <person name="Thoen E."/>
            <person name="Andreopoulos B."/>
            <person name="Lu D."/>
            <person name="Skrede I."/>
            <person name="Drula E."/>
            <person name="Henrissat B."/>
            <person name="Morin E."/>
            <person name="Kohler A."/>
            <person name="Barry K."/>
            <person name="LaButti K."/>
            <person name="Morin E."/>
            <person name="Salamov A."/>
            <person name="Lipzen A."/>
            <person name="Mereny Z."/>
            <person name="Hegedus B."/>
            <person name="Baldrian P."/>
            <person name="Stursova M."/>
            <person name="Weitz H."/>
            <person name="Taylor A."/>
            <person name="Grigoriev I.V."/>
            <person name="Nagy L.G."/>
            <person name="Martin F."/>
            <person name="Kauserud H."/>
        </authorList>
    </citation>
    <scope>NUCLEOTIDE SEQUENCE</scope>
    <source>
        <strain evidence="3">CBHHK002</strain>
    </source>
</reference>
<keyword evidence="4" id="KW-1185">Reference proteome</keyword>
<feature type="domain" description="F-box" evidence="2">
    <location>
        <begin position="278"/>
        <end position="345"/>
    </location>
</feature>
<dbReference type="AlphaFoldDB" id="A0AAD6ZK46"/>
<evidence type="ECO:0000313" key="3">
    <source>
        <dbReference type="EMBL" id="KAJ7326404.1"/>
    </source>
</evidence>
<comment type="caution">
    <text evidence="3">The sequence shown here is derived from an EMBL/GenBank/DDBJ whole genome shotgun (WGS) entry which is preliminary data.</text>
</comment>
<accession>A0AAD6ZK46</accession>
<sequence>MDPWMQSLRADSSRTRRDGNVTLNNPRPSSKLLPLPTGTKRSLVAPASAVRPRTTVASNGNLNGKFGRTSSSKLPPPVTKGPDVAPAAVRPHTMLASNQNPNGKFKVSDGIFVFVTKHLVEENAGAGKLAPDSLGTKIPVVEKCPNLCCAESLSRPNEFVQSRAEAISECRMMYPVDASEAAHIMDQISPVESLYTSCEMVLARLKSMLAARQPQQVLAVSGSLNPCTHACCQPSFYPPPRASPEWPRLRRITQQLQLRCQEMSQYLSAKRYLLAPVRRLPPELLQEVFLFTVISNTYALTASSPPRRSRNAASLRKALDAIRLAHVCSYWRAVALNAAQLWALILLRLSDRSGIAQLHFHIKHAKLAPLTIICHEWAGWKVLRDLARQSHHWRNITLRIKSYFQELDVVRSRVTLLRSLCIKTCELDAGRTINIFQDAPSLRHVSLTVSRNDFWPFSFILPWHQVTSLTLDCIPFPAFSRCLQECPRLLYFNVQISWRQAVETVWHITHPCLRKLVMHGSRCQSAIFVHSFPHLLSLRIEMEGKLHPGFFAFLAQCSHLEMFLVHSWHFTREDWGLRSQLSVELLVATPSLRILRFRNWQEDWYTTIVTSRFWTTAPFAPLLDDSFTPVAPQLLPKLHVEDCTVLGDVKLLALIQARMEHDPSFDPYGIDKARLEIQNVPFDPEAELDYLDHLL</sequence>
<dbReference type="Pfam" id="PF12937">
    <property type="entry name" value="F-box-like"/>
    <property type="match status" value="1"/>
</dbReference>
<feature type="region of interest" description="Disordered" evidence="1">
    <location>
        <begin position="1"/>
        <end position="83"/>
    </location>
</feature>
<protein>
    <recommendedName>
        <fullName evidence="2">F-box domain-containing protein</fullName>
    </recommendedName>
</protein>
<evidence type="ECO:0000256" key="1">
    <source>
        <dbReference type="SAM" id="MobiDB-lite"/>
    </source>
</evidence>
<feature type="compositionally biased region" description="Polar residues" evidence="1">
    <location>
        <begin position="55"/>
        <end position="73"/>
    </location>
</feature>